<sequence>MIHQSTMTPPKEQQPAAAAPAAAAPTDAAPAPAFQLDADGRPVALKPAKEMTKAERRAFQEAQRAHKAAASAASSGSAKPKPAGAAAAASASAQGQQQSSNAASAAAAAASTAGNSVDKPSTPGGAAAGSLASLAATTSSSHSSASKTLSLFSHLPAPLTERTKPLHSLPTRSTLHPAVLMLGLQLADPSTSLLYGANARARAMLDAFKALIADYSTPPDAVLSRHLTQLLGTHISYLSDIRPLTPGMGSAIRQLKHDISVLSPDMPDHEAKEHLLDRIDTFIQERITLALTGLAQNAAPKIKDGDVILTYAHSSAVRHVLLTAHKQGRKFETIVVDARPTSEGRDLARLLIAEGVPTTYVLISGLGYAMREATKVLLGANGMLANGALLARIGSAQVALMASRKNVPVIVACETYKFTNGIMVDSIVFNELGDPRMVVDEAEGKVKGLNLLFDVTPPEFLTVVITELGLVPVTSVPVVLREYKPLLEQS</sequence>
<comment type="caution">
    <text evidence="11">The sequence shown here is derived from an EMBL/GenBank/DDBJ whole genome shotgun (WGS) entry which is preliminary data.</text>
</comment>
<dbReference type="PANTHER" id="PTHR10233:SF14">
    <property type="entry name" value="TRANSLATION INITIATION FACTOR EIF-2B SUBUNIT DELTA"/>
    <property type="match status" value="1"/>
</dbReference>
<keyword evidence="5" id="KW-0648">Protein biosynthesis</keyword>
<evidence type="ECO:0000256" key="7">
    <source>
        <dbReference type="ARBA" id="ARBA00044356"/>
    </source>
</evidence>
<keyword evidence="12" id="KW-1185">Reference proteome</keyword>
<dbReference type="STRING" id="765915.A0A1Y2HWW5"/>
<keyword evidence="4" id="KW-0396">Initiation factor</keyword>
<dbReference type="GO" id="GO:0005829">
    <property type="term" value="C:cytosol"/>
    <property type="evidence" value="ECO:0007669"/>
    <property type="project" value="UniProtKB-SubCell"/>
</dbReference>
<dbReference type="GO" id="GO:0003743">
    <property type="term" value="F:translation initiation factor activity"/>
    <property type="evidence" value="ECO:0007669"/>
    <property type="project" value="UniProtKB-KW"/>
</dbReference>
<evidence type="ECO:0000256" key="9">
    <source>
        <dbReference type="RuleBase" id="RU003814"/>
    </source>
</evidence>
<evidence type="ECO:0000256" key="1">
    <source>
        <dbReference type="ARBA" id="ARBA00004514"/>
    </source>
</evidence>
<feature type="compositionally biased region" description="Low complexity" evidence="10">
    <location>
        <begin position="15"/>
        <end position="33"/>
    </location>
</feature>
<dbReference type="Proteomes" id="UP000193411">
    <property type="component" value="Unassembled WGS sequence"/>
</dbReference>
<dbReference type="AlphaFoldDB" id="A0A1Y2HWW5"/>
<comment type="similarity">
    <text evidence="2 9">Belongs to the eIF-2B alpha/beta/delta subunits family.</text>
</comment>
<accession>A0A1Y2HWW5</accession>
<dbReference type="InterPro" id="IPR042529">
    <property type="entry name" value="IF_2B-like_C"/>
</dbReference>
<feature type="compositionally biased region" description="Basic and acidic residues" evidence="10">
    <location>
        <begin position="47"/>
        <end position="59"/>
    </location>
</feature>
<dbReference type="EMBL" id="MCFL01000006">
    <property type="protein sequence ID" value="ORZ39096.1"/>
    <property type="molecule type" value="Genomic_DNA"/>
</dbReference>
<evidence type="ECO:0000313" key="11">
    <source>
        <dbReference type="EMBL" id="ORZ39096.1"/>
    </source>
</evidence>
<dbReference type="OrthoDB" id="10254737at2759"/>
<organism evidence="11 12">
    <name type="scientific">Catenaria anguillulae PL171</name>
    <dbReference type="NCBI Taxonomy" id="765915"/>
    <lineage>
        <taxon>Eukaryota</taxon>
        <taxon>Fungi</taxon>
        <taxon>Fungi incertae sedis</taxon>
        <taxon>Blastocladiomycota</taxon>
        <taxon>Blastocladiomycetes</taxon>
        <taxon>Blastocladiales</taxon>
        <taxon>Catenariaceae</taxon>
        <taxon>Catenaria</taxon>
    </lineage>
</organism>
<comment type="subcellular location">
    <subcellularLocation>
        <location evidence="1">Cytoplasm</location>
        <location evidence="1">Cytosol</location>
    </subcellularLocation>
</comment>
<keyword evidence="3" id="KW-0963">Cytoplasm</keyword>
<feature type="region of interest" description="Disordered" evidence="10">
    <location>
        <begin position="1"/>
        <end position="92"/>
    </location>
</feature>
<protein>
    <recommendedName>
        <fullName evidence="6">Translation initiation factor eIF2B subunit delta</fullName>
    </recommendedName>
    <alternativeName>
        <fullName evidence="7">eIF2B GDP-GTP exchange factor subunit delta</fullName>
    </alternativeName>
</protein>
<name>A0A1Y2HWW5_9FUNG</name>
<reference evidence="11 12" key="1">
    <citation type="submission" date="2016-07" db="EMBL/GenBank/DDBJ databases">
        <title>Pervasive Adenine N6-methylation of Active Genes in Fungi.</title>
        <authorList>
            <consortium name="DOE Joint Genome Institute"/>
            <person name="Mondo S.J."/>
            <person name="Dannebaum R.O."/>
            <person name="Kuo R.C."/>
            <person name="Labutti K."/>
            <person name="Haridas S."/>
            <person name="Kuo A."/>
            <person name="Salamov A."/>
            <person name="Ahrendt S.R."/>
            <person name="Lipzen A."/>
            <person name="Sullivan W."/>
            <person name="Andreopoulos W.B."/>
            <person name="Clum A."/>
            <person name="Lindquist E."/>
            <person name="Daum C."/>
            <person name="Ramamoorthy G.K."/>
            <person name="Gryganskyi A."/>
            <person name="Culley D."/>
            <person name="Magnuson J.K."/>
            <person name="James T.Y."/>
            <person name="O'Malley M.A."/>
            <person name="Stajich J.E."/>
            <person name="Spatafora J.W."/>
            <person name="Visel A."/>
            <person name="Grigoriev I.V."/>
        </authorList>
    </citation>
    <scope>NUCLEOTIDE SEQUENCE [LARGE SCALE GENOMIC DNA]</scope>
    <source>
        <strain evidence="11 12">PL171</strain>
    </source>
</reference>
<proteinExistence type="inferred from homology"/>
<gene>
    <name evidence="11" type="ORF">BCR44DRAFT_1427181</name>
</gene>
<comment type="subunit">
    <text evidence="8">Component of the translation initiation factor 2B (eIF2B) complex which is a heterodecamer of two sets of five different subunits: alpha, beta, gamma, delta and epsilon. Subunits alpha, beta and delta comprise a regulatory subcomplex and subunits epsilon and gamma comprise a catalytic subcomplex. Within the complex, the hexameric regulatory complex resides at the center, with the two heterodimeric catalytic subcomplexes bound on opposite sides.</text>
</comment>
<evidence type="ECO:0000256" key="8">
    <source>
        <dbReference type="ARBA" id="ARBA00046432"/>
    </source>
</evidence>
<dbReference type="InterPro" id="IPR000649">
    <property type="entry name" value="IF-2B-related"/>
</dbReference>
<evidence type="ECO:0000256" key="10">
    <source>
        <dbReference type="SAM" id="MobiDB-lite"/>
    </source>
</evidence>
<evidence type="ECO:0000313" key="12">
    <source>
        <dbReference type="Proteomes" id="UP000193411"/>
    </source>
</evidence>
<dbReference type="PANTHER" id="PTHR10233">
    <property type="entry name" value="TRANSLATION INITIATION FACTOR EIF-2B"/>
    <property type="match status" value="1"/>
</dbReference>
<feature type="non-terminal residue" evidence="11">
    <location>
        <position position="1"/>
    </location>
</feature>
<feature type="compositionally biased region" description="Low complexity" evidence="10">
    <location>
        <begin position="68"/>
        <end position="92"/>
    </location>
</feature>
<evidence type="ECO:0000256" key="5">
    <source>
        <dbReference type="ARBA" id="ARBA00022917"/>
    </source>
</evidence>
<evidence type="ECO:0000256" key="2">
    <source>
        <dbReference type="ARBA" id="ARBA00007251"/>
    </source>
</evidence>
<evidence type="ECO:0000256" key="4">
    <source>
        <dbReference type="ARBA" id="ARBA00022540"/>
    </source>
</evidence>
<evidence type="ECO:0000256" key="3">
    <source>
        <dbReference type="ARBA" id="ARBA00022490"/>
    </source>
</evidence>
<dbReference type="InterPro" id="IPR037171">
    <property type="entry name" value="NagB/RpiA_transferase-like"/>
</dbReference>
<dbReference type="Pfam" id="PF01008">
    <property type="entry name" value="IF-2B"/>
    <property type="match status" value="1"/>
</dbReference>
<evidence type="ECO:0000256" key="6">
    <source>
        <dbReference type="ARBA" id="ARBA00044147"/>
    </source>
</evidence>
<dbReference type="Gene3D" id="3.40.50.10470">
    <property type="entry name" value="Translation initiation factor eif-2b, domain 2"/>
    <property type="match status" value="1"/>
</dbReference>
<dbReference type="SUPFAM" id="SSF100950">
    <property type="entry name" value="NagB/RpiA/CoA transferase-like"/>
    <property type="match status" value="1"/>
</dbReference>